<evidence type="ECO:0000256" key="4">
    <source>
        <dbReference type="ARBA" id="ARBA00022989"/>
    </source>
</evidence>
<feature type="transmembrane region" description="Helical" evidence="8">
    <location>
        <begin position="143"/>
        <end position="171"/>
    </location>
</feature>
<dbReference type="Proteomes" id="UP001497457">
    <property type="component" value="Chromosome 20rd"/>
</dbReference>
<feature type="region of interest" description="Disordered" evidence="7">
    <location>
        <begin position="250"/>
        <end position="274"/>
    </location>
</feature>
<dbReference type="InterPro" id="IPR052222">
    <property type="entry name" value="DESIGUAL"/>
</dbReference>
<evidence type="ECO:0000256" key="5">
    <source>
        <dbReference type="ARBA" id="ARBA00023136"/>
    </source>
</evidence>
<dbReference type="Pfam" id="PF06749">
    <property type="entry name" value="DUF1218"/>
    <property type="match status" value="1"/>
</dbReference>
<reference evidence="9" key="1">
    <citation type="submission" date="2024-10" db="EMBL/GenBank/DDBJ databases">
        <authorList>
            <person name="Ryan C."/>
        </authorList>
    </citation>
    <scope>NUCLEOTIDE SEQUENCE [LARGE SCALE GENOMIC DNA]</scope>
</reference>
<organism evidence="9 10">
    <name type="scientific">Urochloa decumbens</name>
    <dbReference type="NCBI Taxonomy" id="240449"/>
    <lineage>
        <taxon>Eukaryota</taxon>
        <taxon>Viridiplantae</taxon>
        <taxon>Streptophyta</taxon>
        <taxon>Embryophyta</taxon>
        <taxon>Tracheophyta</taxon>
        <taxon>Spermatophyta</taxon>
        <taxon>Magnoliopsida</taxon>
        <taxon>Liliopsida</taxon>
        <taxon>Poales</taxon>
        <taxon>Poaceae</taxon>
        <taxon>PACMAD clade</taxon>
        <taxon>Panicoideae</taxon>
        <taxon>Panicodae</taxon>
        <taxon>Paniceae</taxon>
        <taxon>Melinidinae</taxon>
        <taxon>Urochloa</taxon>
    </lineage>
</organism>
<evidence type="ECO:0000256" key="3">
    <source>
        <dbReference type="ARBA" id="ARBA00022729"/>
    </source>
</evidence>
<dbReference type="EMBL" id="OZ075130">
    <property type="protein sequence ID" value="CAL4977096.1"/>
    <property type="molecule type" value="Genomic_DNA"/>
</dbReference>
<evidence type="ECO:0000256" key="8">
    <source>
        <dbReference type="SAM" id="Phobius"/>
    </source>
</evidence>
<dbReference type="GO" id="GO:0012505">
    <property type="term" value="C:endomembrane system"/>
    <property type="evidence" value="ECO:0007669"/>
    <property type="project" value="UniProtKB-SubCell"/>
</dbReference>
<evidence type="ECO:0000313" key="10">
    <source>
        <dbReference type="Proteomes" id="UP001497457"/>
    </source>
</evidence>
<keyword evidence="2 8" id="KW-0812">Transmembrane</keyword>
<proteinExistence type="inferred from homology"/>
<accession>A0ABC9ACL7</accession>
<protein>
    <submittedName>
        <fullName evidence="9">Uncharacterized protein</fullName>
    </submittedName>
</protein>
<evidence type="ECO:0000313" key="9">
    <source>
        <dbReference type="EMBL" id="CAL4977096.1"/>
    </source>
</evidence>
<feature type="transmembrane region" description="Helical" evidence="8">
    <location>
        <begin position="90"/>
        <end position="114"/>
    </location>
</feature>
<comment type="subcellular location">
    <subcellularLocation>
        <location evidence="1">Endomembrane system</location>
        <topology evidence="1">Multi-pass membrane protein</topology>
    </subcellularLocation>
</comment>
<dbReference type="AlphaFoldDB" id="A0ABC9ACL7"/>
<evidence type="ECO:0000256" key="6">
    <source>
        <dbReference type="ARBA" id="ARBA00029467"/>
    </source>
</evidence>
<name>A0ABC9ACL7_9POAL</name>
<evidence type="ECO:0000256" key="7">
    <source>
        <dbReference type="SAM" id="MobiDB-lite"/>
    </source>
</evidence>
<dbReference type="PANTHER" id="PTHR31769">
    <property type="entry name" value="OS07G0462200 PROTEIN-RELATED"/>
    <property type="match status" value="1"/>
</dbReference>
<evidence type="ECO:0000256" key="2">
    <source>
        <dbReference type="ARBA" id="ARBA00022692"/>
    </source>
</evidence>
<keyword evidence="3" id="KW-0732">Signal</keyword>
<gene>
    <name evidence="9" type="ORF">URODEC1_LOCUS53988</name>
</gene>
<evidence type="ECO:0000256" key="1">
    <source>
        <dbReference type="ARBA" id="ARBA00004127"/>
    </source>
</evidence>
<dbReference type="InterPro" id="IPR009606">
    <property type="entry name" value="DEAL/Modifying_wall_lignin1/2"/>
</dbReference>
<feature type="transmembrane region" description="Helical" evidence="8">
    <location>
        <begin position="192"/>
        <end position="213"/>
    </location>
</feature>
<keyword evidence="10" id="KW-1185">Reference proteome</keyword>
<feature type="transmembrane region" description="Helical" evidence="8">
    <location>
        <begin position="35"/>
        <end position="57"/>
    </location>
</feature>
<sequence length="297" mass="31366">MHAAPTTVAMPAVTHDDLSLRKAQERRAARSSGQVAVALVALSVICGLVAFILCLAAEGSRSEVSYYLMSVGGNPNQLDVCFYNSSGRTALAYSVGAFILLAVAMFAEHAYMLVAVAVPDSASPGGLAVAHDNPRVASTAATLTWQTCCLFFLTWICFGLAEVLLMIGIGVESGHISDWKKPRPVCHRVRPGMFAAAGILGLITVVVGFVVYVTAVQAQRLRAGQHHQYGGHFVGGGYGGVPHPAGVQHQHLRPPMPHPHQHPHPHPAPSAPEITAAPCQVEPSRAALITKEVAEEV</sequence>
<keyword evidence="4 8" id="KW-1133">Transmembrane helix</keyword>
<keyword evidence="5 8" id="KW-0472">Membrane</keyword>
<comment type="similarity">
    <text evidence="6">Belongs to the DESIGUAL family.</text>
</comment>